<dbReference type="InterPro" id="IPR000408">
    <property type="entry name" value="Reg_chr_condens"/>
</dbReference>
<dbReference type="PRINTS" id="PR00633">
    <property type="entry name" value="RCCNDNSATION"/>
</dbReference>
<dbReference type="EMBL" id="BEYU01000035">
    <property type="protein sequence ID" value="GBG27678.1"/>
    <property type="molecule type" value="Genomic_DNA"/>
</dbReference>
<feature type="domain" description="BTB" evidence="3">
    <location>
        <begin position="407"/>
        <end position="474"/>
    </location>
</feature>
<name>A0A2R5GD75_9STRA</name>
<dbReference type="PROSITE" id="PS00626">
    <property type="entry name" value="RCC1_2"/>
    <property type="match status" value="4"/>
</dbReference>
<proteinExistence type="predicted"/>
<feature type="repeat" description="RCC1" evidence="2">
    <location>
        <begin position="1"/>
        <end position="52"/>
    </location>
</feature>
<dbReference type="Gene3D" id="2.130.10.30">
    <property type="entry name" value="Regulator of chromosome condensation 1/beta-lactamase-inhibitor protein II"/>
    <property type="match status" value="2"/>
</dbReference>
<gene>
    <name evidence="4" type="ORF">FCC1311_039012</name>
</gene>
<reference evidence="4 5" key="1">
    <citation type="submission" date="2017-12" db="EMBL/GenBank/DDBJ databases">
        <title>Sequencing, de novo assembly and annotation of complete genome of a new Thraustochytrid species, strain FCC1311.</title>
        <authorList>
            <person name="Sedici K."/>
            <person name="Godart F."/>
            <person name="Aiese Cigliano R."/>
            <person name="Sanseverino W."/>
            <person name="Barakat M."/>
            <person name="Ortet P."/>
            <person name="Marechal E."/>
            <person name="Cagnac O."/>
            <person name="Amato A."/>
        </authorList>
    </citation>
    <scope>NUCLEOTIDE SEQUENCE [LARGE SCALE GENOMIC DNA]</scope>
</reference>
<organism evidence="4 5">
    <name type="scientific">Hondaea fermentalgiana</name>
    <dbReference type="NCBI Taxonomy" id="2315210"/>
    <lineage>
        <taxon>Eukaryota</taxon>
        <taxon>Sar</taxon>
        <taxon>Stramenopiles</taxon>
        <taxon>Bigyra</taxon>
        <taxon>Labyrinthulomycetes</taxon>
        <taxon>Thraustochytrida</taxon>
        <taxon>Thraustochytriidae</taxon>
        <taxon>Hondaea</taxon>
    </lineage>
</organism>
<dbReference type="Pfam" id="PF00651">
    <property type="entry name" value="BTB"/>
    <property type="match status" value="1"/>
</dbReference>
<dbReference type="Pfam" id="PF07707">
    <property type="entry name" value="BACK"/>
    <property type="match status" value="1"/>
</dbReference>
<feature type="repeat" description="RCC1" evidence="2">
    <location>
        <begin position="170"/>
        <end position="222"/>
    </location>
</feature>
<dbReference type="Proteomes" id="UP000241890">
    <property type="component" value="Unassembled WGS sequence"/>
</dbReference>
<evidence type="ECO:0000256" key="1">
    <source>
        <dbReference type="ARBA" id="ARBA00022737"/>
    </source>
</evidence>
<dbReference type="Gene3D" id="3.30.710.10">
    <property type="entry name" value="Potassium Channel Kv1.1, Chain A"/>
    <property type="match status" value="1"/>
</dbReference>
<dbReference type="InterPro" id="IPR009091">
    <property type="entry name" value="RCC1/BLIP-II"/>
</dbReference>
<dbReference type="InterPro" id="IPR011333">
    <property type="entry name" value="SKP1/BTB/POZ_sf"/>
</dbReference>
<dbReference type="InterPro" id="IPR051625">
    <property type="entry name" value="Signaling_Regulatory_Domain"/>
</dbReference>
<dbReference type="InterPro" id="IPR058923">
    <property type="entry name" value="RCC1-like_dom"/>
</dbReference>
<dbReference type="InterPro" id="IPR000210">
    <property type="entry name" value="BTB/POZ_dom"/>
</dbReference>
<feature type="repeat" description="RCC1" evidence="2">
    <location>
        <begin position="277"/>
        <end position="328"/>
    </location>
</feature>
<evidence type="ECO:0000259" key="3">
    <source>
        <dbReference type="PROSITE" id="PS50097"/>
    </source>
</evidence>
<evidence type="ECO:0000313" key="4">
    <source>
        <dbReference type="EMBL" id="GBG27678.1"/>
    </source>
</evidence>
<feature type="repeat" description="RCC1" evidence="2">
    <location>
        <begin position="223"/>
        <end position="276"/>
    </location>
</feature>
<dbReference type="InParanoid" id="A0A2R5GD75"/>
<accession>A0A2R5GD75</accession>
<sequence>MQVYAWGRGEDGQLGLGDACDQYKPRLIESLSEKKVSSVVCGSGHTVVLSRDGEVFTWGRGDDGRLGHGDQGWKHEPRLVAAIKTKIVAQVTCGSYHTAAVTDAGELYTWGGGMYGKLGHGNENGHSIPRKVESLKDKCVVQVACGSRHTVVLVDNKNSQHAGHGDKEGTDVYAWGDRDNGVSGHGDIEGHQYFPRKLKALERRNVCQIAACGFHTGAVTQEGQVFTWGEGKFGRLGHGTESNQLEPRLIECDKIKDRRVVQIACGGFHTAAITDKGELFTWGGGEHGQLGHGNKENYPRPTRVKAMTKMPIQQVTCGWSHTVVLDEEGCVWTFGNGDHGKLGHGDTEKVIVPQKVDGLSNKRIVRVASYNEHTAALAVPIDQERKDIPNSTLVQDYRAAVNQREFSDVCFIVEGRRIYAHRVIVAARCAHFRAMFSSGMKESHEKDIVISDTRHDVFLALLYFLYTDCVDVAAEVAIELYVLADLYALDRLKCECEAISCAKLCQSNAPELLRIADQHQAHELKQICINYIVRHFEVISKMQEFTVLERDLIFDILKAR</sequence>
<evidence type="ECO:0000256" key="2">
    <source>
        <dbReference type="PROSITE-ProRule" id="PRU00235"/>
    </source>
</evidence>
<dbReference type="InterPro" id="IPR011705">
    <property type="entry name" value="BACK"/>
</dbReference>
<dbReference type="OrthoDB" id="8068875at2759"/>
<dbReference type="SMART" id="SM00225">
    <property type="entry name" value="BTB"/>
    <property type="match status" value="1"/>
</dbReference>
<dbReference type="CDD" id="cd14733">
    <property type="entry name" value="BACK"/>
    <property type="match status" value="1"/>
</dbReference>
<dbReference type="PROSITE" id="PS50097">
    <property type="entry name" value="BTB"/>
    <property type="match status" value="1"/>
</dbReference>
<dbReference type="SUPFAM" id="SSF50985">
    <property type="entry name" value="RCC1/BLIP-II"/>
    <property type="match status" value="2"/>
</dbReference>
<protein>
    <submittedName>
        <fullName evidence="4">RCC1 and BTB domain-containing protein 2</fullName>
    </submittedName>
</protein>
<evidence type="ECO:0000313" key="5">
    <source>
        <dbReference type="Proteomes" id="UP000241890"/>
    </source>
</evidence>
<feature type="repeat" description="RCC1" evidence="2">
    <location>
        <begin position="329"/>
        <end position="380"/>
    </location>
</feature>
<dbReference type="AlphaFoldDB" id="A0A2R5GD75"/>
<dbReference type="PROSITE" id="PS50012">
    <property type="entry name" value="RCC1_3"/>
    <property type="match status" value="7"/>
</dbReference>
<keyword evidence="5" id="KW-1185">Reference proteome</keyword>
<feature type="repeat" description="RCC1" evidence="2">
    <location>
        <begin position="105"/>
        <end position="156"/>
    </location>
</feature>
<dbReference type="Pfam" id="PF25390">
    <property type="entry name" value="WD40_RLD"/>
    <property type="match status" value="2"/>
</dbReference>
<comment type="caution">
    <text evidence="4">The sequence shown here is derived from an EMBL/GenBank/DDBJ whole genome shotgun (WGS) entry which is preliminary data.</text>
</comment>
<dbReference type="PANTHER" id="PTHR22872">
    <property type="entry name" value="BTK-BINDING PROTEIN-RELATED"/>
    <property type="match status" value="1"/>
</dbReference>
<dbReference type="SUPFAM" id="SSF54695">
    <property type="entry name" value="POZ domain"/>
    <property type="match status" value="1"/>
</dbReference>
<keyword evidence="1" id="KW-0677">Repeat</keyword>
<feature type="repeat" description="RCC1" evidence="2">
    <location>
        <begin position="53"/>
        <end position="104"/>
    </location>
</feature>